<sequence length="238" mass="26078">MGGCFSDVRGGKQAAGVGLTGPSMSPMPISDATLNDAVDHFFRARRLHQLFTQVEPHIGSNPNFCDFILFSATANPAAAAVERGHLLKNAASVHGEPLPRHTTFINEGEYLTSHLGARRELPSSIPAATVTTASAYPRDPYYSTYSSVPVDTYPPPPRREEVRAGSYFLSGRAEPYLGETDRMRMREADALERIYSTYASDAPLKYDQIHHYQKARPEPGNVPVSSLYSFAGPSSFRP</sequence>
<protein>
    <submittedName>
        <fullName evidence="2">Uncharacterized protein</fullName>
    </submittedName>
</protein>
<dbReference type="EMBL" id="CP126661">
    <property type="protein sequence ID" value="WKA03001.1"/>
    <property type="molecule type" value="Genomic_DNA"/>
</dbReference>
<reference evidence="2 3" key="1">
    <citation type="journal article" date="2023" name="Hortic Res">
        <title>The complete reference genome for grapevine (Vitis vinifera L.) genetics and breeding.</title>
        <authorList>
            <person name="Shi X."/>
            <person name="Cao S."/>
            <person name="Wang X."/>
            <person name="Huang S."/>
            <person name="Wang Y."/>
            <person name="Liu Z."/>
            <person name="Liu W."/>
            <person name="Leng X."/>
            <person name="Peng Y."/>
            <person name="Wang N."/>
            <person name="Wang Y."/>
            <person name="Ma Z."/>
            <person name="Xu X."/>
            <person name="Zhang F."/>
            <person name="Xue H."/>
            <person name="Zhong H."/>
            <person name="Wang Y."/>
            <person name="Zhang K."/>
            <person name="Velt A."/>
            <person name="Avia K."/>
            <person name="Holtgrawe D."/>
            <person name="Grimplet J."/>
            <person name="Matus J.T."/>
            <person name="Ware D."/>
            <person name="Wu X."/>
            <person name="Wang H."/>
            <person name="Liu C."/>
            <person name="Fang Y."/>
            <person name="Rustenholz C."/>
            <person name="Cheng Z."/>
            <person name="Xiao H."/>
            <person name="Zhou Y."/>
        </authorList>
    </citation>
    <scope>NUCLEOTIDE SEQUENCE [LARGE SCALE GENOMIC DNA]</scope>
    <source>
        <strain evidence="3">cv. Pinot noir / PN40024</strain>
        <tissue evidence="2">Leaf</tissue>
    </source>
</reference>
<name>A0ABY9D8X9_VITVI</name>
<dbReference type="Proteomes" id="UP001227230">
    <property type="component" value="Chromosome 14"/>
</dbReference>
<feature type="region of interest" description="Disordered" evidence="1">
    <location>
        <begin position="1"/>
        <end position="20"/>
    </location>
</feature>
<accession>A0ABY9D8X9</accession>
<gene>
    <name evidence="2" type="ORF">VitviT2T_021140</name>
</gene>
<keyword evidence="3" id="KW-1185">Reference proteome</keyword>
<proteinExistence type="predicted"/>
<organism evidence="2 3">
    <name type="scientific">Vitis vinifera</name>
    <name type="common">Grape</name>
    <dbReference type="NCBI Taxonomy" id="29760"/>
    <lineage>
        <taxon>Eukaryota</taxon>
        <taxon>Viridiplantae</taxon>
        <taxon>Streptophyta</taxon>
        <taxon>Embryophyta</taxon>
        <taxon>Tracheophyta</taxon>
        <taxon>Spermatophyta</taxon>
        <taxon>Magnoliopsida</taxon>
        <taxon>eudicotyledons</taxon>
        <taxon>Gunneridae</taxon>
        <taxon>Pentapetalae</taxon>
        <taxon>rosids</taxon>
        <taxon>Vitales</taxon>
        <taxon>Vitaceae</taxon>
        <taxon>Viteae</taxon>
        <taxon>Vitis</taxon>
    </lineage>
</organism>
<evidence type="ECO:0000313" key="3">
    <source>
        <dbReference type="Proteomes" id="UP001227230"/>
    </source>
</evidence>
<evidence type="ECO:0000313" key="2">
    <source>
        <dbReference type="EMBL" id="WKA03001.1"/>
    </source>
</evidence>
<evidence type="ECO:0000256" key="1">
    <source>
        <dbReference type="SAM" id="MobiDB-lite"/>
    </source>
</evidence>